<evidence type="ECO:0000256" key="5">
    <source>
        <dbReference type="ARBA" id="ARBA00022723"/>
    </source>
</evidence>
<keyword evidence="6" id="KW-0256">Endoplasmic reticulum</keyword>
<dbReference type="Proteomes" id="UP000321192">
    <property type="component" value="Unassembled WGS sequence"/>
</dbReference>
<keyword evidence="4 14" id="KW-0812">Transmembrane</keyword>
<keyword evidence="12 14" id="KW-0472">Membrane</keyword>
<evidence type="ECO:0000313" key="18">
    <source>
        <dbReference type="Proteomes" id="UP000002186"/>
    </source>
</evidence>
<feature type="transmembrane region" description="Helical" evidence="14">
    <location>
        <begin position="81"/>
        <end position="107"/>
    </location>
</feature>
<organism evidence="16 18">
    <name type="scientific">Thauera aminoaromatica</name>
    <dbReference type="NCBI Taxonomy" id="164330"/>
    <lineage>
        <taxon>Bacteria</taxon>
        <taxon>Pseudomonadati</taxon>
        <taxon>Pseudomonadota</taxon>
        <taxon>Betaproteobacteria</taxon>
        <taxon>Rhodocyclales</taxon>
        <taxon>Zoogloeaceae</taxon>
        <taxon>Thauera</taxon>
    </lineage>
</organism>
<evidence type="ECO:0000256" key="4">
    <source>
        <dbReference type="ARBA" id="ARBA00022692"/>
    </source>
</evidence>
<reference evidence="17 19" key="3">
    <citation type="submission" date="2018-09" db="EMBL/GenBank/DDBJ databases">
        <title>Metagenome Assembled Genomes from an Advanced Water Purification Facility.</title>
        <authorList>
            <person name="Stamps B.W."/>
            <person name="Spear J.R."/>
        </authorList>
    </citation>
    <scope>NUCLEOTIDE SEQUENCE [LARGE SCALE GENOMIC DNA]</scope>
    <source>
        <strain evidence="17">Bin_27_1</strain>
    </source>
</reference>
<dbReference type="GO" id="GO:0080132">
    <property type="term" value="F:fatty acid 2-hydroxylase activity"/>
    <property type="evidence" value="ECO:0007669"/>
    <property type="project" value="InterPro"/>
</dbReference>
<evidence type="ECO:0000256" key="6">
    <source>
        <dbReference type="ARBA" id="ARBA00022824"/>
    </source>
</evidence>
<dbReference type="RefSeq" id="WP_004312938.1">
    <property type="nucleotide sequence ID" value="NC_011662.2"/>
</dbReference>
<keyword evidence="11" id="KW-0443">Lipid metabolism</keyword>
<keyword evidence="3" id="KW-0444">Lipid biosynthesis</keyword>
<keyword evidence="5" id="KW-0479">Metal-binding</keyword>
<dbReference type="EMBL" id="SSFD01000071">
    <property type="protein sequence ID" value="TXH88452.1"/>
    <property type="molecule type" value="Genomic_DNA"/>
</dbReference>
<comment type="cofactor">
    <cofactor evidence="1">
        <name>Zn(2+)</name>
        <dbReference type="ChEBI" id="CHEBI:29105"/>
    </cofactor>
</comment>
<evidence type="ECO:0000256" key="14">
    <source>
        <dbReference type="SAM" id="Phobius"/>
    </source>
</evidence>
<feature type="transmembrane region" description="Helical" evidence="14">
    <location>
        <begin position="7"/>
        <end position="29"/>
    </location>
</feature>
<dbReference type="Pfam" id="PF04116">
    <property type="entry name" value="FA_hydroxylase"/>
    <property type="match status" value="1"/>
</dbReference>
<keyword evidence="10" id="KW-0560">Oxidoreductase</keyword>
<accession>A0A5C7SYG7</accession>
<evidence type="ECO:0000256" key="1">
    <source>
        <dbReference type="ARBA" id="ARBA00001947"/>
    </source>
</evidence>
<evidence type="ECO:0000256" key="8">
    <source>
        <dbReference type="ARBA" id="ARBA00022833"/>
    </source>
</evidence>
<dbReference type="AlphaFoldDB" id="C4ZMD9"/>
<evidence type="ECO:0000256" key="12">
    <source>
        <dbReference type="ARBA" id="ARBA00023136"/>
    </source>
</evidence>
<evidence type="ECO:0000313" key="16">
    <source>
        <dbReference type="EMBL" id="ACK54653.1"/>
    </source>
</evidence>
<dbReference type="HOGENOM" id="CLU_034756_1_1_4"/>
<reference evidence="16 18" key="2">
    <citation type="journal article" date="2012" name="Stand. Genomic Sci.">
        <title>Complete genome sequence of Thauera aminoaromatica strain MZ1T.</title>
        <authorList>
            <person name="Jiang K."/>
            <person name="Sanseverino J."/>
            <person name="Chauhan A."/>
            <person name="Lucas S."/>
            <person name="Copeland A."/>
            <person name="Lapidus A."/>
            <person name="Del Rio T.G."/>
            <person name="Dalin E."/>
            <person name="Tice H."/>
            <person name="Bruce D."/>
            <person name="Goodwin L."/>
            <person name="Pitluck S."/>
            <person name="Sims D."/>
            <person name="Brettin T."/>
            <person name="Detter J.C."/>
            <person name="Han C."/>
            <person name="Chang Y.J."/>
            <person name="Larimer F."/>
            <person name="Land M."/>
            <person name="Hauser L."/>
            <person name="Kyrpides N.C."/>
            <person name="Mikhailova N."/>
            <person name="Moser S."/>
            <person name="Jegier P."/>
            <person name="Close D."/>
            <person name="Debruyn J.M."/>
            <person name="Wang Y."/>
            <person name="Layton A.C."/>
            <person name="Allen M.S."/>
            <person name="Sayler G.S."/>
        </authorList>
    </citation>
    <scope>NUCLEOTIDE SEQUENCE [LARGE SCALE GENOMIC DNA]</scope>
    <source>
        <strain evidence="16 18">MZ1T</strain>
    </source>
</reference>
<dbReference type="GO" id="GO:0005506">
    <property type="term" value="F:iron ion binding"/>
    <property type="evidence" value="ECO:0007669"/>
    <property type="project" value="InterPro"/>
</dbReference>
<protein>
    <submittedName>
        <fullName evidence="16">Fatty acid hydroxylase</fullName>
    </submittedName>
</protein>
<dbReference type="KEGG" id="tmz:Tmz1t_1902"/>
<keyword evidence="13" id="KW-0275">Fatty acid biosynthesis</keyword>
<accession>C4ZMD9</accession>
<dbReference type="PANTHER" id="PTHR12863:SF1">
    <property type="entry name" value="FATTY ACID 2-HYDROXYLASE"/>
    <property type="match status" value="1"/>
</dbReference>
<feature type="transmembrane region" description="Helical" evidence="14">
    <location>
        <begin position="41"/>
        <end position="60"/>
    </location>
</feature>
<evidence type="ECO:0000256" key="11">
    <source>
        <dbReference type="ARBA" id="ARBA00023098"/>
    </source>
</evidence>
<dbReference type="InterPro" id="IPR014430">
    <property type="entry name" value="Scs7"/>
</dbReference>
<name>C4ZMD9_THASP</name>
<keyword evidence="7" id="KW-0276">Fatty acid metabolism</keyword>
<feature type="domain" description="Fatty acid hydroxylase" evidence="15">
    <location>
        <begin position="47"/>
        <end position="177"/>
    </location>
</feature>
<dbReference type="Proteomes" id="UP000002186">
    <property type="component" value="Chromosome"/>
</dbReference>
<evidence type="ECO:0000256" key="3">
    <source>
        <dbReference type="ARBA" id="ARBA00022516"/>
    </source>
</evidence>
<evidence type="ECO:0000256" key="2">
    <source>
        <dbReference type="ARBA" id="ARBA00004477"/>
    </source>
</evidence>
<reference evidence="18" key="1">
    <citation type="submission" date="2009-05" db="EMBL/GenBank/DDBJ databases">
        <title>Complete sequence of chromosome of Thauera sp. MZ1T.</title>
        <authorList>
            <consortium name="US DOE Joint Genome Institute"/>
            <person name="Lucas S."/>
            <person name="Copeland A."/>
            <person name="Lapidus A."/>
            <person name="Glavina del Rio T."/>
            <person name="Dalin E."/>
            <person name="Tice H."/>
            <person name="Bruce D."/>
            <person name="Goodwin L."/>
            <person name="Pitluck S."/>
            <person name="Sims D."/>
            <person name="Brettin T."/>
            <person name="Detter J.C."/>
            <person name="Han C."/>
            <person name="Larimer F."/>
            <person name="Land M."/>
            <person name="Hauser L."/>
            <person name="Kyrpides N."/>
            <person name="Mikhailova N."/>
            <person name="Sayler G.S."/>
        </authorList>
    </citation>
    <scope>NUCLEOTIDE SEQUENCE [LARGE SCALE GENOMIC DNA]</scope>
    <source>
        <strain evidence="18">MZ1T</strain>
    </source>
</reference>
<evidence type="ECO:0000256" key="10">
    <source>
        <dbReference type="ARBA" id="ARBA00023002"/>
    </source>
</evidence>
<evidence type="ECO:0000256" key="7">
    <source>
        <dbReference type="ARBA" id="ARBA00022832"/>
    </source>
</evidence>
<proteinExistence type="predicted"/>
<dbReference type="EMBL" id="CP001281">
    <property type="protein sequence ID" value="ACK54653.1"/>
    <property type="molecule type" value="Genomic_DNA"/>
</dbReference>
<dbReference type="PANTHER" id="PTHR12863">
    <property type="entry name" value="FATTY ACID HYDROXYLASE"/>
    <property type="match status" value="1"/>
</dbReference>
<gene>
    <name evidence="16" type="ordered locus">Tmz1t_1902</name>
    <name evidence="17" type="ORF">E6Q80_05365</name>
</gene>
<keyword evidence="8" id="KW-0862">Zinc</keyword>
<evidence type="ECO:0000313" key="19">
    <source>
        <dbReference type="Proteomes" id="UP000321192"/>
    </source>
</evidence>
<dbReference type="GO" id="GO:0006633">
    <property type="term" value="P:fatty acid biosynthetic process"/>
    <property type="evidence" value="ECO:0007669"/>
    <property type="project" value="UniProtKB-KW"/>
</dbReference>
<evidence type="ECO:0000256" key="13">
    <source>
        <dbReference type="ARBA" id="ARBA00023160"/>
    </source>
</evidence>
<dbReference type="eggNOG" id="COG3000">
    <property type="taxonomic scope" value="Bacteria"/>
</dbReference>
<dbReference type="STRING" id="85643.Tmz1t_1902"/>
<keyword evidence="9 14" id="KW-1133">Transmembrane helix</keyword>
<keyword evidence="18" id="KW-1185">Reference proteome</keyword>
<evidence type="ECO:0000256" key="9">
    <source>
        <dbReference type="ARBA" id="ARBA00022989"/>
    </source>
</evidence>
<dbReference type="GO" id="GO:0016020">
    <property type="term" value="C:membrane"/>
    <property type="evidence" value="ECO:0007669"/>
    <property type="project" value="InterPro"/>
</dbReference>
<sequence>MAEPWTLRLALAYPASLVVPCAGLVVLAMSSQPTAAAGPGLAAVLVVAGLAAWTLIEYVLHRWMLHGIEPFQRWHLAHHRHAGVTIRVPVLFSVLLVLAVVGLPALISGGSAYAAPLSAGMLLGNLLQEAVHHRLHDTRPAGRWLEARRRLHGFHHFCDERRGYGTVTDLWDRVFGTLPPPHR</sequence>
<dbReference type="InterPro" id="IPR006694">
    <property type="entry name" value="Fatty_acid_hydroxylase"/>
</dbReference>
<comment type="subcellular location">
    <subcellularLocation>
        <location evidence="2">Endoplasmic reticulum membrane</location>
        <topology evidence="2">Multi-pass membrane protein</topology>
    </subcellularLocation>
</comment>
<evidence type="ECO:0000313" key="17">
    <source>
        <dbReference type="EMBL" id="TXH88452.1"/>
    </source>
</evidence>
<dbReference type="OrthoDB" id="5291370at2"/>
<evidence type="ECO:0000259" key="15">
    <source>
        <dbReference type="Pfam" id="PF04116"/>
    </source>
</evidence>